<dbReference type="InterPro" id="IPR018702">
    <property type="entry name" value="DUF2207"/>
</dbReference>
<feature type="transmembrane region" description="Helical" evidence="2">
    <location>
        <begin position="447"/>
        <end position="469"/>
    </location>
</feature>
<accession>A0A1I0FQ93</accession>
<reference evidence="6 7" key="1">
    <citation type="submission" date="2016-10" db="EMBL/GenBank/DDBJ databases">
        <authorList>
            <person name="de Groot N.N."/>
        </authorList>
    </citation>
    <scope>NUCLEOTIDE SEQUENCE [LARGE SCALE GENOMIC DNA]</scope>
    <source>
        <strain evidence="6 7">KH1P1</strain>
    </source>
</reference>
<dbReference type="Pfam" id="PF20990">
    <property type="entry name" value="DUF2207_C"/>
    <property type="match status" value="1"/>
</dbReference>
<feature type="transmembrane region" description="Helical" evidence="2">
    <location>
        <begin position="415"/>
        <end position="435"/>
    </location>
</feature>
<feature type="domain" description="Predicted membrane protein YciQ-like C-terminal" evidence="5">
    <location>
        <begin position="274"/>
        <end position="555"/>
    </location>
</feature>
<feature type="region of interest" description="Disordered" evidence="1">
    <location>
        <begin position="590"/>
        <end position="625"/>
    </location>
</feature>
<dbReference type="RefSeq" id="WP_143050840.1">
    <property type="nucleotide sequence ID" value="NZ_FOIL01000027.1"/>
</dbReference>
<feature type="chain" id="PRO_5011703879" evidence="3">
    <location>
        <begin position="28"/>
        <end position="625"/>
    </location>
</feature>
<evidence type="ECO:0000259" key="4">
    <source>
        <dbReference type="Pfam" id="PF09972"/>
    </source>
</evidence>
<protein>
    <submittedName>
        <fullName evidence="6">Uncharacterized membrane protein</fullName>
    </submittedName>
</protein>
<dbReference type="InterPro" id="IPR048389">
    <property type="entry name" value="YciQ-like_C"/>
</dbReference>
<dbReference type="STRING" id="1526.SAMN02910262_00775"/>
<evidence type="ECO:0000313" key="7">
    <source>
        <dbReference type="Proteomes" id="UP000199820"/>
    </source>
</evidence>
<keyword evidence="2" id="KW-1133">Transmembrane helix</keyword>
<dbReference type="Proteomes" id="UP000199820">
    <property type="component" value="Unassembled WGS sequence"/>
</dbReference>
<keyword evidence="3" id="KW-0732">Signal</keyword>
<evidence type="ECO:0000313" key="6">
    <source>
        <dbReference type="EMBL" id="SET60624.1"/>
    </source>
</evidence>
<dbReference type="eggNOG" id="COG4907">
    <property type="taxonomic scope" value="Bacteria"/>
</dbReference>
<sequence>MKRIKSFAAALCLALCFCIFPAGPVYADNETVYHDSDPKDYITRHFNVWAEFDSSHTAAITEEISVDFVKAHHGITRNIPEARDGTYEIRNVSVNDYNYSVEKESGNVVVRIGDAEKYLEGDQTFVISYQIEYLKDTDTSADFLAQNMLPTEWQTSIRQAQLSLTMPSEIDWDNMFIYYGEYGAVDDERWKSCFDYEINGDTLTLYGEDLGKGCGLTLRDTGLPEGYWSEARTYAEVHKTAITVIMIVSILTAVLSILLWIRYGRDDAIIETVEFYPPDQMTPAEIGYAMDEELSDGEMMTMVFYLADKGYITIEPEKGHFVLKREKDAADEEPQHVKDFLLALFKGRKSFRTDKVPMAFREPFNKAKTRAEKDFREKHDDVYTVSAFLSRCACLIFLILDMAVYYWIMDGHFDGVYLAVFPVGFCIAAMYLACTGMDNFRFHKGMGVVKIVAGFILYALQILISLWWFNHLPQGEYTIAFAVSMAVIFLAMTLMQKRTPENTRLMGRINGFRSFIKNAEYERIVALSEEDPEYFYHILPYAAILGLETQWTRHFEKISIPQPEWYRSDDTFVYSPVWCNQIVRSCTTKAVPPVPSGGSSGGYSGGSSGGGFSGGGGGGGGGGAW</sequence>
<keyword evidence="2" id="KW-0472">Membrane</keyword>
<keyword evidence="2" id="KW-0812">Transmembrane</keyword>
<organism evidence="6 7">
    <name type="scientific">[Clostridium] aminophilum</name>
    <dbReference type="NCBI Taxonomy" id="1526"/>
    <lineage>
        <taxon>Bacteria</taxon>
        <taxon>Bacillati</taxon>
        <taxon>Bacillota</taxon>
        <taxon>Clostridia</taxon>
        <taxon>Lachnospirales</taxon>
        <taxon>Lachnospiraceae</taxon>
    </lineage>
</organism>
<name>A0A1I0FQ93_9FIRM</name>
<dbReference type="EMBL" id="FOIL01000027">
    <property type="protein sequence ID" value="SET60624.1"/>
    <property type="molecule type" value="Genomic_DNA"/>
</dbReference>
<feature type="transmembrane region" description="Helical" evidence="2">
    <location>
        <begin position="475"/>
        <end position="495"/>
    </location>
</feature>
<feature type="domain" description="DUF2207" evidence="4">
    <location>
        <begin position="56"/>
        <end position="182"/>
    </location>
</feature>
<dbReference type="OrthoDB" id="9767603at2"/>
<evidence type="ECO:0000259" key="5">
    <source>
        <dbReference type="Pfam" id="PF20990"/>
    </source>
</evidence>
<keyword evidence="7" id="KW-1185">Reference proteome</keyword>
<dbReference type="AlphaFoldDB" id="A0A1I0FQ93"/>
<evidence type="ECO:0000256" key="3">
    <source>
        <dbReference type="SAM" id="SignalP"/>
    </source>
</evidence>
<dbReference type="Pfam" id="PF09972">
    <property type="entry name" value="DUF2207"/>
    <property type="match status" value="1"/>
</dbReference>
<feature type="signal peptide" evidence="3">
    <location>
        <begin position="1"/>
        <end position="27"/>
    </location>
</feature>
<feature type="transmembrane region" description="Helical" evidence="2">
    <location>
        <begin position="241"/>
        <end position="261"/>
    </location>
</feature>
<feature type="transmembrane region" description="Helical" evidence="2">
    <location>
        <begin position="382"/>
        <end position="409"/>
    </location>
</feature>
<gene>
    <name evidence="6" type="ORF">SAMN04487771_102738</name>
</gene>
<proteinExistence type="predicted"/>
<evidence type="ECO:0000256" key="2">
    <source>
        <dbReference type="SAM" id="Phobius"/>
    </source>
</evidence>
<feature type="compositionally biased region" description="Gly residues" evidence="1">
    <location>
        <begin position="598"/>
        <end position="625"/>
    </location>
</feature>
<evidence type="ECO:0000256" key="1">
    <source>
        <dbReference type="SAM" id="MobiDB-lite"/>
    </source>
</evidence>